<organism evidence="1 2">
    <name type="scientific">Auriscalpium vulgare</name>
    <dbReference type="NCBI Taxonomy" id="40419"/>
    <lineage>
        <taxon>Eukaryota</taxon>
        <taxon>Fungi</taxon>
        <taxon>Dikarya</taxon>
        <taxon>Basidiomycota</taxon>
        <taxon>Agaricomycotina</taxon>
        <taxon>Agaricomycetes</taxon>
        <taxon>Russulales</taxon>
        <taxon>Auriscalpiaceae</taxon>
        <taxon>Auriscalpium</taxon>
    </lineage>
</organism>
<evidence type="ECO:0000313" key="2">
    <source>
        <dbReference type="Proteomes" id="UP000814033"/>
    </source>
</evidence>
<gene>
    <name evidence="1" type="ORF">FA95DRAFT_1465069</name>
</gene>
<dbReference type="Proteomes" id="UP000814033">
    <property type="component" value="Unassembled WGS sequence"/>
</dbReference>
<proteinExistence type="predicted"/>
<comment type="caution">
    <text evidence="1">The sequence shown here is derived from an EMBL/GenBank/DDBJ whole genome shotgun (WGS) entry which is preliminary data.</text>
</comment>
<keyword evidence="2" id="KW-1185">Reference proteome</keyword>
<dbReference type="EMBL" id="MU276323">
    <property type="protein sequence ID" value="KAI0039305.1"/>
    <property type="molecule type" value="Genomic_DNA"/>
</dbReference>
<sequence>LSESDLDMLRAFALKVEDNLSAATFGKMRYAFPRTGLDTLDNTKARMSFLSGFKAAVRYDCCINSCICYTGPYADLTECPHCHEARRKSNGEPRKYFSYMPLIPRLSSLFSNRDHATRMRYRAHEHMQARQDGKTTDIFDGIHYRTLLGQRVTIDETKYAHTYFSDGRDVALGFAIDGFAPFRKRKLT</sequence>
<name>A0ACB8R5U2_9AGAM</name>
<reference evidence="1" key="2">
    <citation type="journal article" date="2022" name="New Phytol.">
        <title>Evolutionary transition to the ectomycorrhizal habit in the genomes of a hyperdiverse lineage of mushroom-forming fungi.</title>
        <authorList>
            <person name="Looney B."/>
            <person name="Miyauchi S."/>
            <person name="Morin E."/>
            <person name="Drula E."/>
            <person name="Courty P.E."/>
            <person name="Kohler A."/>
            <person name="Kuo A."/>
            <person name="LaButti K."/>
            <person name="Pangilinan J."/>
            <person name="Lipzen A."/>
            <person name="Riley R."/>
            <person name="Andreopoulos W."/>
            <person name="He G."/>
            <person name="Johnson J."/>
            <person name="Nolan M."/>
            <person name="Tritt A."/>
            <person name="Barry K.W."/>
            <person name="Grigoriev I.V."/>
            <person name="Nagy L.G."/>
            <person name="Hibbett D."/>
            <person name="Henrissat B."/>
            <person name="Matheny P.B."/>
            <person name="Labbe J."/>
            <person name="Martin F.M."/>
        </authorList>
    </citation>
    <scope>NUCLEOTIDE SEQUENCE</scope>
    <source>
        <strain evidence="1">FP105234-sp</strain>
    </source>
</reference>
<feature type="non-terminal residue" evidence="1">
    <location>
        <position position="188"/>
    </location>
</feature>
<feature type="non-terminal residue" evidence="1">
    <location>
        <position position="1"/>
    </location>
</feature>
<accession>A0ACB8R5U2</accession>
<protein>
    <submittedName>
        <fullName evidence="1">Uncharacterized protein</fullName>
    </submittedName>
</protein>
<evidence type="ECO:0000313" key="1">
    <source>
        <dbReference type="EMBL" id="KAI0039305.1"/>
    </source>
</evidence>
<reference evidence="1" key="1">
    <citation type="submission" date="2021-02" db="EMBL/GenBank/DDBJ databases">
        <authorList>
            <consortium name="DOE Joint Genome Institute"/>
            <person name="Ahrendt S."/>
            <person name="Looney B.P."/>
            <person name="Miyauchi S."/>
            <person name="Morin E."/>
            <person name="Drula E."/>
            <person name="Courty P.E."/>
            <person name="Chicoki N."/>
            <person name="Fauchery L."/>
            <person name="Kohler A."/>
            <person name="Kuo A."/>
            <person name="Labutti K."/>
            <person name="Pangilinan J."/>
            <person name="Lipzen A."/>
            <person name="Riley R."/>
            <person name="Andreopoulos W."/>
            <person name="He G."/>
            <person name="Johnson J."/>
            <person name="Barry K.W."/>
            <person name="Grigoriev I.V."/>
            <person name="Nagy L."/>
            <person name="Hibbett D."/>
            <person name="Henrissat B."/>
            <person name="Matheny P.B."/>
            <person name="Labbe J."/>
            <person name="Martin F."/>
        </authorList>
    </citation>
    <scope>NUCLEOTIDE SEQUENCE</scope>
    <source>
        <strain evidence="1">FP105234-sp</strain>
    </source>
</reference>